<evidence type="ECO:0000313" key="3">
    <source>
        <dbReference type="Proteomes" id="UP000516260"/>
    </source>
</evidence>
<feature type="transmembrane region" description="Helical" evidence="1">
    <location>
        <begin position="97"/>
        <end position="114"/>
    </location>
</feature>
<proteinExistence type="predicted"/>
<sequence>MTQHLRTGTNEELKPESGSVGFLLVLSGSFWFLLVLFCSLRFCPDRTKSRASSWVLSRNDDIMDKGRGTIQYTLTYLERGVVNVYSNRLSAYSKKPFWSFFLLCVMTSALFEAPPPRSL</sequence>
<dbReference type="AlphaFoldDB" id="A0A4Z2BHE2"/>
<evidence type="ECO:0000256" key="1">
    <source>
        <dbReference type="SAM" id="Phobius"/>
    </source>
</evidence>
<feature type="transmembrane region" description="Helical" evidence="1">
    <location>
        <begin position="20"/>
        <end position="40"/>
    </location>
</feature>
<keyword evidence="1" id="KW-0812">Transmembrane</keyword>
<dbReference type="EMBL" id="SWLE01000014">
    <property type="protein sequence ID" value="TNM91791.1"/>
    <property type="molecule type" value="Genomic_DNA"/>
</dbReference>
<dbReference type="Proteomes" id="UP000516260">
    <property type="component" value="Chromosome 21"/>
</dbReference>
<keyword evidence="1" id="KW-0472">Membrane</keyword>
<protein>
    <submittedName>
        <fullName evidence="2">Uncharacterized protein</fullName>
    </submittedName>
</protein>
<gene>
    <name evidence="2" type="ORF">fugu_018802</name>
</gene>
<reference evidence="2 3" key="1">
    <citation type="submission" date="2019-04" db="EMBL/GenBank/DDBJ databases">
        <title>The sequence and de novo assembly of Takifugu bimaculatus genome using PacBio and Hi-C technologies.</title>
        <authorList>
            <person name="Xu P."/>
            <person name="Liu B."/>
            <person name="Zhou Z."/>
        </authorList>
    </citation>
    <scope>NUCLEOTIDE SEQUENCE [LARGE SCALE GENOMIC DNA]</scope>
    <source>
        <strain evidence="2">TB-2018</strain>
        <tissue evidence="2">Muscle</tissue>
    </source>
</reference>
<keyword evidence="3" id="KW-1185">Reference proteome</keyword>
<accession>A0A4Z2BHE2</accession>
<evidence type="ECO:0000313" key="2">
    <source>
        <dbReference type="EMBL" id="TNM91791.1"/>
    </source>
</evidence>
<name>A0A4Z2BHE2_9TELE</name>
<keyword evidence="1" id="KW-1133">Transmembrane helix</keyword>
<organism evidence="2 3">
    <name type="scientific">Takifugu bimaculatus</name>
    <dbReference type="NCBI Taxonomy" id="433685"/>
    <lineage>
        <taxon>Eukaryota</taxon>
        <taxon>Metazoa</taxon>
        <taxon>Chordata</taxon>
        <taxon>Craniata</taxon>
        <taxon>Vertebrata</taxon>
        <taxon>Euteleostomi</taxon>
        <taxon>Actinopterygii</taxon>
        <taxon>Neopterygii</taxon>
        <taxon>Teleostei</taxon>
        <taxon>Neoteleostei</taxon>
        <taxon>Acanthomorphata</taxon>
        <taxon>Eupercaria</taxon>
        <taxon>Tetraodontiformes</taxon>
        <taxon>Tetradontoidea</taxon>
        <taxon>Tetraodontidae</taxon>
        <taxon>Takifugu</taxon>
    </lineage>
</organism>
<comment type="caution">
    <text evidence="2">The sequence shown here is derived from an EMBL/GenBank/DDBJ whole genome shotgun (WGS) entry which is preliminary data.</text>
</comment>